<dbReference type="GO" id="GO:0046872">
    <property type="term" value="F:metal ion binding"/>
    <property type="evidence" value="ECO:0007669"/>
    <property type="project" value="UniProtKB-KW"/>
</dbReference>
<dbReference type="GO" id="GO:0005524">
    <property type="term" value="F:ATP binding"/>
    <property type="evidence" value="ECO:0007669"/>
    <property type="project" value="UniProtKB-KW"/>
</dbReference>
<dbReference type="InterPro" id="IPR036565">
    <property type="entry name" value="Mur-like_cat_sf"/>
</dbReference>
<dbReference type="SUPFAM" id="SSF53623">
    <property type="entry name" value="MurD-like peptide ligases, catalytic domain"/>
    <property type="match status" value="1"/>
</dbReference>
<proteinExistence type="inferred from homology"/>
<keyword evidence="4" id="KW-0547">Nucleotide-binding</keyword>
<protein>
    <submittedName>
        <fullName evidence="7">Mur ligase</fullName>
    </submittedName>
</protein>
<dbReference type="NCBIfam" id="TIGR01499">
    <property type="entry name" value="folC"/>
    <property type="match status" value="1"/>
</dbReference>
<dbReference type="PROSITE" id="PS01011">
    <property type="entry name" value="FOLYLPOLYGLU_SYNT_1"/>
    <property type="match status" value="1"/>
</dbReference>
<dbReference type="GO" id="GO:0008841">
    <property type="term" value="F:dihydrofolate synthase activity"/>
    <property type="evidence" value="ECO:0007669"/>
    <property type="project" value="TreeGrafter"/>
</dbReference>
<evidence type="ECO:0000256" key="5">
    <source>
        <dbReference type="ARBA" id="ARBA00022840"/>
    </source>
</evidence>
<dbReference type="Gene3D" id="3.90.190.20">
    <property type="entry name" value="Mur ligase, C-terminal domain"/>
    <property type="match status" value="1"/>
</dbReference>
<accession>A0A6A4HCT1</accession>
<sequence>MSIDLSLDRIKRLYRLIPAYTCPTIHIAGTNGKGSVSALTSSILTSSGLIVGRFNSPHLVSIYDCIYVDGQEVSPPIYHSARDEVEKIAKENAIEISSFEILVLTALLIFERAKVDVVVLEVGMGGRMDATNIIPDEVVLVSALTAVDLDHQAFLGDTVAAIAKEKASIARKGKPFILGPQSHPEVAEVVRNIVAKAGGDLFFASPALARPQPSLSLQKFQPPPPHPIELAMPCFPVHVNALLPLHGAHQLDNVGLAASIISVVTSHPTCSALGLQERVTPEVVSRGIAQVSWPGRLSFHSIPSNPQNPDSPKLEVLADGAHNPASSATLSRYLTEYCNSLAGLNANITITFILSLSHSPPKTPLETLSPLLPPSFSPDLQVQIRVAVLRFSPPEGMPWVKSVPPSILGSVVQTLCPEAKVWRGNDDKTDDLPEALLWAASSADPHHLVVLAGSLYLVADFYRIFRQNI</sequence>
<evidence type="ECO:0000313" key="7">
    <source>
        <dbReference type="EMBL" id="KAE9394895.1"/>
    </source>
</evidence>
<keyword evidence="5" id="KW-0067">ATP-binding</keyword>
<dbReference type="UniPathway" id="UPA00850"/>
<comment type="similarity">
    <text evidence="1">Belongs to the folylpolyglutamate synthase family.</text>
</comment>
<dbReference type="InterPro" id="IPR001645">
    <property type="entry name" value="Folylpolyglutamate_synth"/>
</dbReference>
<dbReference type="EMBL" id="ML769541">
    <property type="protein sequence ID" value="KAE9394895.1"/>
    <property type="molecule type" value="Genomic_DNA"/>
</dbReference>
<name>A0A6A4HCT1_9AGAR</name>
<evidence type="ECO:0000256" key="6">
    <source>
        <dbReference type="ARBA" id="ARBA00022842"/>
    </source>
</evidence>
<dbReference type="AlphaFoldDB" id="A0A6A4HCT1"/>
<keyword evidence="3" id="KW-0479">Metal-binding</keyword>
<dbReference type="Gene3D" id="3.40.1190.10">
    <property type="entry name" value="Mur-like, catalytic domain"/>
    <property type="match status" value="1"/>
</dbReference>
<dbReference type="PANTHER" id="PTHR11136">
    <property type="entry name" value="FOLYLPOLYGLUTAMATE SYNTHASE-RELATED"/>
    <property type="match status" value="1"/>
</dbReference>
<dbReference type="PROSITE" id="PS01012">
    <property type="entry name" value="FOLYLPOLYGLU_SYNT_2"/>
    <property type="match status" value="1"/>
</dbReference>
<dbReference type="GO" id="GO:0005739">
    <property type="term" value="C:mitochondrion"/>
    <property type="evidence" value="ECO:0007669"/>
    <property type="project" value="TreeGrafter"/>
</dbReference>
<reference evidence="7" key="1">
    <citation type="journal article" date="2019" name="Environ. Microbiol.">
        <title>Fungal ecological strategies reflected in gene transcription - a case study of two litter decomposers.</title>
        <authorList>
            <person name="Barbi F."/>
            <person name="Kohler A."/>
            <person name="Barry K."/>
            <person name="Baskaran P."/>
            <person name="Daum C."/>
            <person name="Fauchery L."/>
            <person name="Ihrmark K."/>
            <person name="Kuo A."/>
            <person name="LaButti K."/>
            <person name="Lipzen A."/>
            <person name="Morin E."/>
            <person name="Grigoriev I.V."/>
            <person name="Henrissat B."/>
            <person name="Lindahl B."/>
            <person name="Martin F."/>
        </authorList>
    </citation>
    <scope>NUCLEOTIDE SEQUENCE</scope>
    <source>
        <strain evidence="7">JB14</strain>
    </source>
</reference>
<dbReference type="SUPFAM" id="SSF53244">
    <property type="entry name" value="MurD-like peptide ligases, peptide-binding domain"/>
    <property type="match status" value="1"/>
</dbReference>
<evidence type="ECO:0000313" key="8">
    <source>
        <dbReference type="Proteomes" id="UP000799118"/>
    </source>
</evidence>
<dbReference type="InterPro" id="IPR018109">
    <property type="entry name" value="Folylpolyglutamate_synth_CS"/>
</dbReference>
<gene>
    <name evidence="7" type="ORF">BT96DRAFT_169479</name>
</gene>
<organism evidence="7 8">
    <name type="scientific">Gymnopus androsaceus JB14</name>
    <dbReference type="NCBI Taxonomy" id="1447944"/>
    <lineage>
        <taxon>Eukaryota</taxon>
        <taxon>Fungi</taxon>
        <taxon>Dikarya</taxon>
        <taxon>Basidiomycota</taxon>
        <taxon>Agaricomycotina</taxon>
        <taxon>Agaricomycetes</taxon>
        <taxon>Agaricomycetidae</taxon>
        <taxon>Agaricales</taxon>
        <taxon>Marasmiineae</taxon>
        <taxon>Omphalotaceae</taxon>
        <taxon>Gymnopus</taxon>
    </lineage>
</organism>
<keyword evidence="6" id="KW-0460">Magnesium</keyword>
<keyword evidence="2 7" id="KW-0436">Ligase</keyword>
<dbReference type="PANTHER" id="PTHR11136:SF0">
    <property type="entry name" value="DIHYDROFOLATE SYNTHETASE-RELATED"/>
    <property type="match status" value="1"/>
</dbReference>
<dbReference type="Proteomes" id="UP000799118">
    <property type="component" value="Unassembled WGS sequence"/>
</dbReference>
<evidence type="ECO:0000256" key="4">
    <source>
        <dbReference type="ARBA" id="ARBA00022741"/>
    </source>
</evidence>
<dbReference type="GO" id="GO:0005829">
    <property type="term" value="C:cytosol"/>
    <property type="evidence" value="ECO:0007669"/>
    <property type="project" value="TreeGrafter"/>
</dbReference>
<dbReference type="OrthoDB" id="5212574at2759"/>
<evidence type="ECO:0000256" key="3">
    <source>
        <dbReference type="ARBA" id="ARBA00022723"/>
    </source>
</evidence>
<dbReference type="GO" id="GO:0004326">
    <property type="term" value="F:tetrahydrofolylpolyglutamate synthase activity"/>
    <property type="evidence" value="ECO:0007669"/>
    <property type="project" value="InterPro"/>
</dbReference>
<keyword evidence="8" id="KW-1185">Reference proteome</keyword>
<dbReference type="InterPro" id="IPR036615">
    <property type="entry name" value="Mur_ligase_C_dom_sf"/>
</dbReference>
<evidence type="ECO:0000256" key="1">
    <source>
        <dbReference type="ARBA" id="ARBA00008276"/>
    </source>
</evidence>
<evidence type="ECO:0000256" key="2">
    <source>
        <dbReference type="ARBA" id="ARBA00022598"/>
    </source>
</evidence>